<sequence>MAENLEETTDLNDSETAIDRYRRECIDVLSKLADIPNLSSNILHSLISLLQPDIEKYKSIQKLIQTSPN</sequence>
<protein>
    <submittedName>
        <fullName evidence="1">Uncharacterized protein</fullName>
    </submittedName>
</protein>
<dbReference type="Proteomes" id="UP000663844">
    <property type="component" value="Unassembled WGS sequence"/>
</dbReference>
<dbReference type="EMBL" id="CAJOAZ010029766">
    <property type="protein sequence ID" value="CAF4427877.1"/>
    <property type="molecule type" value="Genomic_DNA"/>
</dbReference>
<accession>A0A820R0X7</accession>
<evidence type="ECO:0000313" key="2">
    <source>
        <dbReference type="Proteomes" id="UP000663844"/>
    </source>
</evidence>
<proteinExistence type="predicted"/>
<feature type="non-terminal residue" evidence="1">
    <location>
        <position position="1"/>
    </location>
</feature>
<gene>
    <name evidence="1" type="ORF">OXD698_LOCUS53047</name>
</gene>
<organism evidence="1 2">
    <name type="scientific">Adineta steineri</name>
    <dbReference type="NCBI Taxonomy" id="433720"/>
    <lineage>
        <taxon>Eukaryota</taxon>
        <taxon>Metazoa</taxon>
        <taxon>Spiralia</taxon>
        <taxon>Gnathifera</taxon>
        <taxon>Rotifera</taxon>
        <taxon>Eurotatoria</taxon>
        <taxon>Bdelloidea</taxon>
        <taxon>Adinetida</taxon>
        <taxon>Adinetidae</taxon>
        <taxon>Adineta</taxon>
    </lineage>
</organism>
<reference evidence="1" key="1">
    <citation type="submission" date="2021-02" db="EMBL/GenBank/DDBJ databases">
        <authorList>
            <person name="Nowell W R."/>
        </authorList>
    </citation>
    <scope>NUCLEOTIDE SEQUENCE</scope>
</reference>
<name>A0A820R0X7_9BILA</name>
<evidence type="ECO:0000313" key="1">
    <source>
        <dbReference type="EMBL" id="CAF4427877.1"/>
    </source>
</evidence>
<comment type="caution">
    <text evidence="1">The sequence shown here is derived from an EMBL/GenBank/DDBJ whole genome shotgun (WGS) entry which is preliminary data.</text>
</comment>
<dbReference type="AlphaFoldDB" id="A0A820R0X7"/>